<name>C5LNV5_PERM5</name>
<reference evidence="7 8" key="1">
    <citation type="submission" date="2008-07" db="EMBL/GenBank/DDBJ databases">
        <authorList>
            <person name="El-Sayed N."/>
            <person name="Caler E."/>
            <person name="Inman J."/>
            <person name="Amedeo P."/>
            <person name="Hass B."/>
            <person name="Wortman J."/>
        </authorList>
    </citation>
    <scope>NUCLEOTIDE SEQUENCE [LARGE SCALE GENOMIC DNA]</scope>
    <source>
        <strain evidence="8">ATCC 50983 / TXsc</strain>
    </source>
</reference>
<dbReference type="GO" id="GO:0005634">
    <property type="term" value="C:nucleus"/>
    <property type="evidence" value="ECO:0007669"/>
    <property type="project" value="UniProtKB-SubCell"/>
</dbReference>
<dbReference type="SUPFAM" id="SSF140996">
    <property type="entry name" value="Hermes dimerisation domain"/>
    <property type="match status" value="1"/>
</dbReference>
<protein>
    <recommendedName>
        <fullName evidence="9">BED-type domain-containing protein</fullName>
    </recommendedName>
</protein>
<keyword evidence="4" id="KW-0862">Zinc</keyword>
<feature type="non-terminal residue" evidence="7">
    <location>
        <position position="137"/>
    </location>
</feature>
<organism evidence="8">
    <name type="scientific">Perkinsus marinus (strain ATCC 50983 / TXsc)</name>
    <dbReference type="NCBI Taxonomy" id="423536"/>
    <lineage>
        <taxon>Eukaryota</taxon>
        <taxon>Sar</taxon>
        <taxon>Alveolata</taxon>
        <taxon>Perkinsozoa</taxon>
        <taxon>Perkinsea</taxon>
        <taxon>Perkinsida</taxon>
        <taxon>Perkinsidae</taxon>
        <taxon>Perkinsus</taxon>
    </lineage>
</organism>
<dbReference type="InParanoid" id="C5LNV5"/>
<dbReference type="InterPro" id="IPR052035">
    <property type="entry name" value="ZnF_BED_domain_contain"/>
</dbReference>
<evidence type="ECO:0000313" key="7">
    <source>
        <dbReference type="EMBL" id="EER01588.1"/>
    </source>
</evidence>
<comment type="subcellular location">
    <subcellularLocation>
        <location evidence="1">Nucleus</location>
    </subcellularLocation>
</comment>
<keyword evidence="2" id="KW-0479">Metal-binding</keyword>
<dbReference type="OrthoDB" id="1607513at2759"/>
<dbReference type="GeneID" id="9040120"/>
<dbReference type="PANTHER" id="PTHR46481">
    <property type="entry name" value="ZINC FINGER BED DOMAIN-CONTAINING PROTEIN 4"/>
    <property type="match status" value="1"/>
</dbReference>
<evidence type="ECO:0000256" key="1">
    <source>
        <dbReference type="ARBA" id="ARBA00004123"/>
    </source>
</evidence>
<evidence type="ECO:0000256" key="3">
    <source>
        <dbReference type="ARBA" id="ARBA00022771"/>
    </source>
</evidence>
<evidence type="ECO:0000256" key="5">
    <source>
        <dbReference type="ARBA" id="ARBA00023242"/>
    </source>
</evidence>
<accession>C5LNV5</accession>
<feature type="compositionally biased region" description="Basic residues" evidence="6">
    <location>
        <begin position="54"/>
        <end position="64"/>
    </location>
</feature>
<dbReference type="GO" id="GO:0008270">
    <property type="term" value="F:zinc ion binding"/>
    <property type="evidence" value="ECO:0007669"/>
    <property type="project" value="UniProtKB-KW"/>
</dbReference>
<keyword evidence="5" id="KW-0539">Nucleus</keyword>
<dbReference type="EMBL" id="GG683911">
    <property type="protein sequence ID" value="EER01588.1"/>
    <property type="molecule type" value="Genomic_DNA"/>
</dbReference>
<evidence type="ECO:0000256" key="6">
    <source>
        <dbReference type="SAM" id="MobiDB-lite"/>
    </source>
</evidence>
<feature type="region of interest" description="Disordered" evidence="6">
    <location>
        <begin position="47"/>
        <end position="74"/>
    </location>
</feature>
<dbReference type="RefSeq" id="XP_002768870.1">
    <property type="nucleotide sequence ID" value="XM_002768824.1"/>
</dbReference>
<dbReference type="PANTHER" id="PTHR46481:SF10">
    <property type="entry name" value="ZINC FINGER BED DOMAIN-CONTAINING PROTEIN 39"/>
    <property type="match status" value="1"/>
</dbReference>
<gene>
    <name evidence="7" type="ORF">Pmar_PMAR012086</name>
</gene>
<dbReference type="AlphaFoldDB" id="C5LNV5"/>
<proteinExistence type="predicted"/>
<feature type="compositionally biased region" description="Basic and acidic residues" evidence="6">
    <location>
        <begin position="65"/>
        <end position="74"/>
    </location>
</feature>
<dbReference type="Proteomes" id="UP000007800">
    <property type="component" value="Unassembled WGS sequence"/>
</dbReference>
<keyword evidence="8" id="KW-1185">Reference proteome</keyword>
<evidence type="ECO:0000313" key="8">
    <source>
        <dbReference type="Proteomes" id="UP000007800"/>
    </source>
</evidence>
<sequence>MSTGEVSVVAIDDPFLMKFPGWVREKSDDGEYARCPKCGRLIKISKKSSSGVKYHQKSCGKRKRSDPSKTGNKENQAECREALYQFVAHSGVPLCTVENEYFKRLLRCLNPHFEAPSRRDLVRQLRDRVANHVEMVQ</sequence>
<evidence type="ECO:0000256" key="4">
    <source>
        <dbReference type="ARBA" id="ARBA00022833"/>
    </source>
</evidence>
<evidence type="ECO:0008006" key="9">
    <source>
        <dbReference type="Google" id="ProtNLM"/>
    </source>
</evidence>
<evidence type="ECO:0000256" key="2">
    <source>
        <dbReference type="ARBA" id="ARBA00022723"/>
    </source>
</evidence>
<keyword evidence="3" id="KW-0863">Zinc-finger</keyword>